<organism evidence="1 2">
    <name type="scientific">Lentzea sokolovensis</name>
    <dbReference type="NCBI Taxonomy" id="3095429"/>
    <lineage>
        <taxon>Bacteria</taxon>
        <taxon>Bacillati</taxon>
        <taxon>Actinomycetota</taxon>
        <taxon>Actinomycetes</taxon>
        <taxon>Pseudonocardiales</taxon>
        <taxon>Pseudonocardiaceae</taxon>
        <taxon>Lentzea</taxon>
    </lineage>
</organism>
<protein>
    <submittedName>
        <fullName evidence="1">Uncharacterized protein</fullName>
    </submittedName>
</protein>
<evidence type="ECO:0000313" key="2">
    <source>
        <dbReference type="Proteomes" id="UP001285352"/>
    </source>
</evidence>
<reference evidence="1 2" key="1">
    <citation type="submission" date="2023-11" db="EMBL/GenBank/DDBJ databases">
        <title>Lentzea sokolovensis, sp. nov., Lentzea kristufkii, sp. nov., and Lentzea miocenensis, sp. nov., rare actinobacteria from Sokolov Coal Basin, Miocene lacustrine sediment, Czech Republic.</title>
        <authorList>
            <person name="Lara A."/>
            <person name="Kotroba L."/>
            <person name="Nouioui I."/>
            <person name="Neumann-Schaal M."/>
            <person name="Mast Y."/>
            <person name="Chronakova A."/>
        </authorList>
    </citation>
    <scope>NUCLEOTIDE SEQUENCE [LARGE SCALE GENOMIC DNA]</scope>
    <source>
        <strain evidence="1 2">BCCO 10_0061</strain>
    </source>
</reference>
<dbReference type="RefSeq" id="WP_319980805.1">
    <property type="nucleotide sequence ID" value="NZ_JAXAVU010000016.1"/>
</dbReference>
<proteinExistence type="predicted"/>
<dbReference type="EMBL" id="JAXAVU010000016">
    <property type="protein sequence ID" value="MDX8148836.1"/>
    <property type="molecule type" value="Genomic_DNA"/>
</dbReference>
<sequence>MIRNVGQAANGTGQAAVRVLTPRPVHFGLPGTDFVPLSTAGVSGH</sequence>
<keyword evidence="2" id="KW-1185">Reference proteome</keyword>
<accession>A0ABU4VAL7</accession>
<dbReference type="Proteomes" id="UP001285352">
    <property type="component" value="Unassembled WGS sequence"/>
</dbReference>
<gene>
    <name evidence="1" type="ORF">SK854_42435</name>
</gene>
<evidence type="ECO:0000313" key="1">
    <source>
        <dbReference type="EMBL" id="MDX8148836.1"/>
    </source>
</evidence>
<comment type="caution">
    <text evidence="1">The sequence shown here is derived from an EMBL/GenBank/DDBJ whole genome shotgun (WGS) entry which is preliminary data.</text>
</comment>
<name>A0ABU4VAL7_9PSEU</name>